<dbReference type="InterPro" id="IPR000421">
    <property type="entry name" value="FA58C"/>
</dbReference>
<dbReference type="SUPFAM" id="SSF51126">
    <property type="entry name" value="Pectin lyase-like"/>
    <property type="match status" value="2"/>
</dbReference>
<evidence type="ECO:0000259" key="2">
    <source>
        <dbReference type="PROSITE" id="PS50022"/>
    </source>
</evidence>
<dbReference type="InterPro" id="IPR011050">
    <property type="entry name" value="Pectin_lyase_fold/virulence"/>
</dbReference>
<evidence type="ECO:0000256" key="1">
    <source>
        <dbReference type="SAM" id="MobiDB-lite"/>
    </source>
</evidence>
<sequence length="687" mass="74336">MNRVIRSKPMVLVLISMLLTSLFTVIGPNEISANGTTYYIDSVDGDDNNSGTSPDSAWKSLDKVNNATFQPGDSILFKAGGVWTGTLHPLGSGTPEQMITIGMYDTGALPRIQGAGAARAVYLYNQEYWDIGFLEVTNYGSSSATAPRVGVQVVGEDYQAGAATDIENVAVLHNIRIHDLYVHDVNGQDTGESAGIRVHVEIGSGPVIQATKFDGVYIENNVVENVQRTGITTSSTWRNRELLQGSGFDASKPWIPLTNVVIRGNQLRNIGGDGITPHTSDGALVERNRLDGYNKTSAGYNAGLWTYNGDNTIYQYNEVSGGYSTRDGMPFDFDHGSRGIIYQYNYSHDNDGGTLLICGDADLPGGGTFDGIFRYNISQNDKYQTFSICRGNNVKNIQIYNNVFYIRSGLNTKPLVSQGGSTEVKLSNNIFYNLGSGGYTAKSGWTYDHNLFYGNKVPSVSTIPDAAMITANPLFVNPGQATGIGDLDGYRLQSQSPAINSGATIANDGGMDFAGDAVPYNGSPTDRGAFEYQGEVPWNLALGKSLTSSTTISNPGYATDGSSQDTNQFAGLNEPGLHWVQLDLGQSYQIERLKTWHYFGNNRKYHDVVIQLSDTADFSSGVTTVFNNDTDNSAGQGAGTDQEYTETSAGLELSLPTPVQARYVRYWSSGSTANAYTHYVELEVYGM</sequence>
<dbReference type="Proteomes" id="UP000608420">
    <property type="component" value="Unassembled WGS sequence"/>
</dbReference>
<dbReference type="InterPro" id="IPR006626">
    <property type="entry name" value="PbH1"/>
</dbReference>
<dbReference type="NCBIfam" id="NF041518">
    <property type="entry name" value="choice_anch_Q"/>
    <property type="match status" value="1"/>
</dbReference>
<evidence type="ECO:0000313" key="3">
    <source>
        <dbReference type="EMBL" id="GGG15010.1"/>
    </source>
</evidence>
<dbReference type="InterPro" id="IPR012334">
    <property type="entry name" value="Pectin_lyas_fold"/>
</dbReference>
<keyword evidence="4" id="KW-1185">Reference proteome</keyword>
<feature type="region of interest" description="Disordered" evidence="1">
    <location>
        <begin position="628"/>
        <end position="647"/>
    </location>
</feature>
<proteinExistence type="predicted"/>
<evidence type="ECO:0000313" key="4">
    <source>
        <dbReference type="Proteomes" id="UP000608420"/>
    </source>
</evidence>
<reference evidence="4" key="1">
    <citation type="journal article" date="2019" name="Int. J. Syst. Evol. Microbiol.">
        <title>The Global Catalogue of Microorganisms (GCM) 10K type strain sequencing project: providing services to taxonomists for standard genome sequencing and annotation.</title>
        <authorList>
            <consortium name="The Broad Institute Genomics Platform"/>
            <consortium name="The Broad Institute Genome Sequencing Center for Infectious Disease"/>
            <person name="Wu L."/>
            <person name="Ma J."/>
        </authorList>
    </citation>
    <scope>NUCLEOTIDE SEQUENCE [LARGE SCALE GENOMIC DNA]</scope>
    <source>
        <strain evidence="4">CGMCC 1.15420</strain>
    </source>
</reference>
<dbReference type="Gene3D" id="2.160.20.10">
    <property type="entry name" value="Single-stranded right-handed beta-helix, Pectin lyase-like"/>
    <property type="match status" value="1"/>
</dbReference>
<organism evidence="3 4">
    <name type="scientific">Paenibacillus aceti</name>
    <dbReference type="NCBI Taxonomy" id="1820010"/>
    <lineage>
        <taxon>Bacteria</taxon>
        <taxon>Bacillati</taxon>
        <taxon>Bacillota</taxon>
        <taxon>Bacilli</taxon>
        <taxon>Bacillales</taxon>
        <taxon>Paenibacillaceae</taxon>
        <taxon>Paenibacillus</taxon>
    </lineage>
</organism>
<gene>
    <name evidence="3" type="ORF">GCM10010913_41120</name>
</gene>
<dbReference type="RefSeq" id="WP_120461523.1">
    <property type="nucleotide sequence ID" value="NZ_BMIW01000040.1"/>
</dbReference>
<dbReference type="SUPFAM" id="SSF49785">
    <property type="entry name" value="Galactose-binding domain-like"/>
    <property type="match status" value="1"/>
</dbReference>
<feature type="domain" description="F5/8 type C" evidence="2">
    <location>
        <begin position="529"/>
        <end position="687"/>
    </location>
</feature>
<dbReference type="Gene3D" id="2.60.120.260">
    <property type="entry name" value="Galactose-binding domain-like"/>
    <property type="match status" value="1"/>
</dbReference>
<dbReference type="InterPro" id="IPR008979">
    <property type="entry name" value="Galactose-bd-like_sf"/>
</dbReference>
<dbReference type="Pfam" id="PF00754">
    <property type="entry name" value="F5_F8_type_C"/>
    <property type="match status" value="1"/>
</dbReference>
<comment type="caution">
    <text evidence="3">The sequence shown here is derived from an EMBL/GenBank/DDBJ whole genome shotgun (WGS) entry which is preliminary data.</text>
</comment>
<dbReference type="InterPro" id="IPR059226">
    <property type="entry name" value="Choice_anch_Q_dom"/>
</dbReference>
<dbReference type="PROSITE" id="PS50022">
    <property type="entry name" value="FA58C_3"/>
    <property type="match status" value="1"/>
</dbReference>
<name>A0ABQ1W6E6_9BACL</name>
<accession>A0ABQ1W6E6</accession>
<protein>
    <recommendedName>
        <fullName evidence="2">F5/8 type C domain-containing protein</fullName>
    </recommendedName>
</protein>
<dbReference type="SMART" id="SM00710">
    <property type="entry name" value="PbH1"/>
    <property type="match status" value="7"/>
</dbReference>
<dbReference type="EMBL" id="BMIW01000040">
    <property type="protein sequence ID" value="GGG15010.1"/>
    <property type="molecule type" value="Genomic_DNA"/>
</dbReference>